<feature type="chain" id="PRO_5007391415" description="Bee-milk protein" evidence="4">
    <location>
        <begin position="27"/>
        <end position="446"/>
    </location>
</feature>
<sequence>MVSNCYILLVTMTTICVMCWAGTTSGSGILPSEVMYEWIYVDFDWPSEAVKQQYQQDGRYDRTHNLISGIKTYKGNIYVSVPRLKYTTGVPSTLNIVVQKGNTSVLRPFPDWASQQLGNCSALQCAMSMEVDPITGYMYVIDPGRSGIFGNISNQTAPTICPPKLVVYDLKDGRLVRSHDFPEDLVSNQTNFLNDIVLDRGNATSTVARWVYITDAVDSKLISFDLETNVTFTVQHSSMDYDEDSNITVNGKTYTLKTPIDGLAMSADFQYVYYCALGSKKLYQVPARVLRSKDQNFAGNVRYVGPKISQTGGMTCTSDNLYYGALTRNGVYRWEMIKDEKSQGVSAALVKMETETEIVHDDQNLQWPDSFTVDEYGYLWFTACRAQLFLLGGIDFTGTQGSNYRIWRVKISESSYLAPPHGSSNLLQAGKSIVVSFMIAFRLTFR</sequence>
<comment type="subcellular location">
    <subcellularLocation>
        <location evidence="1">Secreted</location>
    </subcellularLocation>
</comment>
<accession>A0A0B6ZHW7</accession>
<dbReference type="EMBL" id="HACG01021067">
    <property type="protein sequence ID" value="CEK67932.1"/>
    <property type="molecule type" value="Transcribed_RNA"/>
</dbReference>
<organism evidence="6">
    <name type="scientific">Arion vulgaris</name>
    <dbReference type="NCBI Taxonomy" id="1028688"/>
    <lineage>
        <taxon>Eukaryota</taxon>
        <taxon>Metazoa</taxon>
        <taxon>Spiralia</taxon>
        <taxon>Lophotrochozoa</taxon>
        <taxon>Mollusca</taxon>
        <taxon>Gastropoda</taxon>
        <taxon>Heterobranchia</taxon>
        <taxon>Euthyneura</taxon>
        <taxon>Panpulmonata</taxon>
        <taxon>Eupulmonata</taxon>
        <taxon>Stylommatophora</taxon>
        <taxon>Helicina</taxon>
        <taxon>Arionoidea</taxon>
        <taxon>Arionidae</taxon>
        <taxon>Arion</taxon>
    </lineage>
</organism>
<dbReference type="Pfam" id="PF03022">
    <property type="entry name" value="MRJP"/>
    <property type="match status" value="1"/>
</dbReference>
<dbReference type="AlphaFoldDB" id="A0A0B6ZHW7"/>
<evidence type="ECO:0008006" key="7">
    <source>
        <dbReference type="Google" id="ProtNLM"/>
    </source>
</evidence>
<dbReference type="PANTHER" id="PTHR10009:SF18">
    <property type="entry name" value="PROTEIN YELLOW-LIKE PROTEIN"/>
    <property type="match status" value="1"/>
</dbReference>
<reference evidence="6" key="1">
    <citation type="submission" date="2014-12" db="EMBL/GenBank/DDBJ databases">
        <title>Insight into the proteome of Arion vulgaris.</title>
        <authorList>
            <person name="Aradska J."/>
            <person name="Bulat T."/>
            <person name="Smidak R."/>
            <person name="Sarate P."/>
            <person name="Gangsoo J."/>
            <person name="Sialana F."/>
            <person name="Bilban M."/>
            <person name="Lubec G."/>
        </authorList>
    </citation>
    <scope>NUCLEOTIDE SEQUENCE</scope>
    <source>
        <tissue evidence="6">Skin</tissue>
    </source>
</reference>
<dbReference type="InterPro" id="IPR011042">
    <property type="entry name" value="6-blade_b-propeller_TolB-like"/>
</dbReference>
<name>A0A0B6ZHW7_9EUPU</name>
<evidence type="ECO:0000256" key="3">
    <source>
        <dbReference type="ARBA" id="ARBA00022525"/>
    </source>
</evidence>
<dbReference type="InterPro" id="IPR017996">
    <property type="entry name" value="MRJP/yellow-related"/>
</dbReference>
<dbReference type="SUPFAM" id="SSF63825">
    <property type="entry name" value="YWTD domain"/>
    <property type="match status" value="1"/>
</dbReference>
<evidence type="ECO:0000313" key="6">
    <source>
        <dbReference type="EMBL" id="CEK67932.1"/>
    </source>
</evidence>
<dbReference type="Gene3D" id="2.120.10.30">
    <property type="entry name" value="TolB, C-terminal domain"/>
    <property type="match status" value="1"/>
</dbReference>
<gene>
    <name evidence="6" type="primary">ORF64460</name>
    <name evidence="5" type="synonym">ORF64456</name>
</gene>
<keyword evidence="4" id="KW-0732">Signal</keyword>
<dbReference type="GO" id="GO:0005576">
    <property type="term" value="C:extracellular region"/>
    <property type="evidence" value="ECO:0007669"/>
    <property type="project" value="UniProtKB-SubCell"/>
</dbReference>
<evidence type="ECO:0000256" key="4">
    <source>
        <dbReference type="SAM" id="SignalP"/>
    </source>
</evidence>
<evidence type="ECO:0000256" key="2">
    <source>
        <dbReference type="ARBA" id="ARBA00009127"/>
    </source>
</evidence>
<protein>
    <recommendedName>
        <fullName evidence="7">Bee-milk protein</fullName>
    </recommendedName>
</protein>
<feature type="signal peptide" evidence="4">
    <location>
        <begin position="1"/>
        <end position="26"/>
    </location>
</feature>
<evidence type="ECO:0000256" key="1">
    <source>
        <dbReference type="ARBA" id="ARBA00004613"/>
    </source>
</evidence>
<dbReference type="PANTHER" id="PTHR10009">
    <property type="entry name" value="PROTEIN YELLOW-RELATED"/>
    <property type="match status" value="1"/>
</dbReference>
<comment type="similarity">
    <text evidence="2">Belongs to the major royal jelly protein family.</text>
</comment>
<keyword evidence="3" id="KW-0964">Secreted</keyword>
<dbReference type="EMBL" id="HACG01021066">
    <property type="protein sequence ID" value="CEK67931.1"/>
    <property type="molecule type" value="Transcribed_RNA"/>
</dbReference>
<proteinExistence type="inferred from homology"/>
<evidence type="ECO:0000313" key="5">
    <source>
        <dbReference type="EMBL" id="CEK67931.1"/>
    </source>
</evidence>